<evidence type="ECO:0000259" key="2">
    <source>
        <dbReference type="Pfam" id="PF11127"/>
    </source>
</evidence>
<reference evidence="3 4" key="1">
    <citation type="submission" date="2016-03" db="EMBL/GenBank/DDBJ databases">
        <title>Genome sequence of Nesiotobacter sp. nov., a moderately halophilic alphaproteobacterium isolated from the Yellow Sea, China.</title>
        <authorList>
            <person name="Zhang G."/>
            <person name="Zhang R."/>
        </authorList>
    </citation>
    <scope>NUCLEOTIDE SEQUENCE [LARGE SCALE GENOMIC DNA]</scope>
    <source>
        <strain evidence="3 4">WB1-6</strain>
    </source>
</reference>
<accession>A0A1U7JFA9</accession>
<keyword evidence="1" id="KW-1133">Transmembrane helix</keyword>
<evidence type="ECO:0000256" key="1">
    <source>
        <dbReference type="SAM" id="Phobius"/>
    </source>
</evidence>
<feature type="transmembrane region" description="Helical" evidence="1">
    <location>
        <begin position="12"/>
        <end position="33"/>
    </location>
</feature>
<organism evidence="3 4">
    <name type="scientific">Pseudovibrio exalbescens</name>
    <dbReference type="NCBI Taxonomy" id="197461"/>
    <lineage>
        <taxon>Bacteria</taxon>
        <taxon>Pseudomonadati</taxon>
        <taxon>Pseudomonadota</taxon>
        <taxon>Alphaproteobacteria</taxon>
        <taxon>Hyphomicrobiales</taxon>
        <taxon>Stappiaceae</taxon>
        <taxon>Pseudovibrio</taxon>
    </lineage>
</organism>
<dbReference type="Proteomes" id="UP000185783">
    <property type="component" value="Unassembled WGS sequence"/>
</dbReference>
<gene>
    <name evidence="3" type="ORF">A3843_13980</name>
</gene>
<keyword evidence="1" id="KW-0472">Membrane</keyword>
<feature type="transmembrane region" description="Helical" evidence="1">
    <location>
        <begin position="39"/>
        <end position="63"/>
    </location>
</feature>
<evidence type="ECO:0000313" key="4">
    <source>
        <dbReference type="Proteomes" id="UP000185783"/>
    </source>
</evidence>
<protein>
    <recommendedName>
        <fullName evidence="2">Inner membrane protein YgaP-like transmembrane domain-containing protein</fullName>
    </recommendedName>
</protein>
<dbReference type="RefSeq" id="WP_028481697.1">
    <property type="nucleotide sequence ID" value="NZ_LVVZ01000020.1"/>
</dbReference>
<keyword evidence="1" id="KW-0812">Transmembrane</keyword>
<sequence length="70" mass="7572">MTTNVGTIDRLVRALIGIVLIVAPFTSALALFAEPLYRYGSVALGCIMLVVAATRFCPLYALFGFKTCRT</sequence>
<dbReference type="OrthoDB" id="9804804at2"/>
<dbReference type="STRING" id="197461.A3843_13980"/>
<proteinExistence type="predicted"/>
<dbReference type="Pfam" id="PF11127">
    <property type="entry name" value="YgaP-like_TM"/>
    <property type="match status" value="1"/>
</dbReference>
<dbReference type="InterPro" id="IPR021309">
    <property type="entry name" value="YgaP-like_TM"/>
</dbReference>
<keyword evidence="4" id="KW-1185">Reference proteome</keyword>
<dbReference type="AlphaFoldDB" id="A0A1U7JFA9"/>
<dbReference type="EMBL" id="LVVZ01000020">
    <property type="protein sequence ID" value="OKL43331.1"/>
    <property type="molecule type" value="Genomic_DNA"/>
</dbReference>
<evidence type="ECO:0000313" key="3">
    <source>
        <dbReference type="EMBL" id="OKL43331.1"/>
    </source>
</evidence>
<comment type="caution">
    <text evidence="3">The sequence shown here is derived from an EMBL/GenBank/DDBJ whole genome shotgun (WGS) entry which is preliminary data.</text>
</comment>
<feature type="domain" description="Inner membrane protein YgaP-like transmembrane" evidence="2">
    <location>
        <begin position="1"/>
        <end position="69"/>
    </location>
</feature>
<name>A0A1U7JFA9_9HYPH</name>